<proteinExistence type="predicted"/>
<dbReference type="Proteomes" id="UP001299876">
    <property type="component" value="Unassembled WGS sequence"/>
</dbReference>
<comment type="caution">
    <text evidence="1">The sequence shown here is derived from an EMBL/GenBank/DDBJ whole genome shotgun (WGS) entry which is preliminary data.</text>
</comment>
<name>A0ABT0EVL8_9PSED</name>
<protein>
    <submittedName>
        <fullName evidence="1">Uncharacterized protein</fullName>
    </submittedName>
</protein>
<evidence type="ECO:0000313" key="1">
    <source>
        <dbReference type="EMBL" id="MCK1789745.1"/>
    </source>
</evidence>
<dbReference type="RefSeq" id="WP_247289228.1">
    <property type="nucleotide sequence ID" value="NZ_JAKNRW010000003.1"/>
</dbReference>
<reference evidence="1 2" key="1">
    <citation type="submission" date="2022-02" db="EMBL/GenBank/DDBJ databases">
        <title>Comparative genomics of the first Antarctic Pseudomonas spp. capable of biotransforming 2,4,6-Trinitrotoluene.</title>
        <authorList>
            <person name="Cabrera M.A."/>
            <person name="Marquez S.L."/>
            <person name="Perez-Donoso J.M."/>
        </authorList>
    </citation>
    <scope>NUCLEOTIDE SEQUENCE [LARGE SCALE GENOMIC DNA]</scope>
    <source>
        <strain evidence="1 2">TNT19</strain>
    </source>
</reference>
<accession>A0ABT0EVL8</accession>
<gene>
    <name evidence="1" type="ORF">L9059_06005</name>
</gene>
<evidence type="ECO:0000313" key="2">
    <source>
        <dbReference type="Proteomes" id="UP001299876"/>
    </source>
</evidence>
<dbReference type="EMBL" id="JAKNRW010000003">
    <property type="protein sequence ID" value="MCK1789745.1"/>
    <property type="molecule type" value="Genomic_DNA"/>
</dbReference>
<organism evidence="1 2">
    <name type="scientific">Pseudomonas violetae</name>
    <dbReference type="NCBI Taxonomy" id="2915813"/>
    <lineage>
        <taxon>Bacteria</taxon>
        <taxon>Pseudomonadati</taxon>
        <taxon>Pseudomonadota</taxon>
        <taxon>Gammaproteobacteria</taxon>
        <taxon>Pseudomonadales</taxon>
        <taxon>Pseudomonadaceae</taxon>
        <taxon>Pseudomonas</taxon>
    </lineage>
</organism>
<sequence length="157" mass="18442">MTTIKIKGTIPTFDQNELERRQQAYKHWYLNTRECKEIARGELPFRFLQTVIKMSGDGYVLDEKLPIRMESLNYSAYMTKPQHIQDIELAQKFGKVKEDYIFHLKAERELFKELLKSQLIEKDEIKEADAIASAKAKRLLEIESEVNSTFTELVIPE</sequence>
<keyword evidence="2" id="KW-1185">Reference proteome</keyword>